<sequence>MTPRHAIAFLPGAGGDAPDLDVFREGPDDPNRVELIDYPGWRRYVTRGYSADALIDDLAIEIARRIPTGPIRIVGVSIGGHFGYAAGLRLRAQGREIAGLCAIDSMMIESSGPSAGWRRRALELVLEQLRQRRLGDLARFMRSRFWRGLARAFGDRLPRMAERYAASFSAVAALDPIFEQELSMRLLIRTVAPWMASVDRNPVALDAPAILLRTGLAAGDDEAWRRRCPDIKIFEIPGKHHSLFDAGNVGTLHEVFVSATTDWR</sequence>
<keyword evidence="2" id="KW-0378">Hydrolase</keyword>
<reference evidence="2" key="1">
    <citation type="journal article" date="2024" name="Antonie Van Leeuwenhoek">
        <title>Bradyrhizobium ontarionense sp. nov., a novel bacterial symbiont isolated from Aeschynomene indica (Indian jointvetch), harbours photosynthesis, nitrogen fixation and nitrous oxide (N2O) reductase genes.</title>
        <authorList>
            <person name="Bromfield E.S.P."/>
            <person name="Cloutier S."/>
        </authorList>
    </citation>
    <scope>NUCLEOTIDE SEQUENCE</scope>
    <source>
        <strain evidence="2">A19</strain>
    </source>
</reference>
<evidence type="ECO:0000313" key="2">
    <source>
        <dbReference type="EMBL" id="UFZ04783.1"/>
    </source>
</evidence>
<evidence type="ECO:0000259" key="1">
    <source>
        <dbReference type="Pfam" id="PF00975"/>
    </source>
</evidence>
<dbReference type="Proteomes" id="UP001431010">
    <property type="component" value="Chromosome"/>
</dbReference>
<gene>
    <name evidence="2" type="ORF">LQG66_00170</name>
</gene>
<proteinExistence type="predicted"/>
<dbReference type="InterPro" id="IPR001031">
    <property type="entry name" value="Thioesterase"/>
</dbReference>
<dbReference type="EMBL" id="CP088156">
    <property type="protein sequence ID" value="UFZ04783.1"/>
    <property type="molecule type" value="Genomic_DNA"/>
</dbReference>
<name>A0ABY3RBY9_9BRAD</name>
<protein>
    <submittedName>
        <fullName evidence="2">Alpha/beta fold hydrolase</fullName>
    </submittedName>
</protein>
<feature type="domain" description="Thioesterase" evidence="1">
    <location>
        <begin position="33"/>
        <end position="155"/>
    </location>
</feature>
<dbReference type="SUPFAM" id="SSF53474">
    <property type="entry name" value="alpha/beta-Hydrolases"/>
    <property type="match status" value="1"/>
</dbReference>
<dbReference type="Pfam" id="PF00975">
    <property type="entry name" value="Thioesterase"/>
    <property type="match status" value="1"/>
</dbReference>
<dbReference type="InterPro" id="IPR029058">
    <property type="entry name" value="AB_hydrolase_fold"/>
</dbReference>
<dbReference type="RefSeq" id="WP_231322059.1">
    <property type="nucleotide sequence ID" value="NZ_CP088156.1"/>
</dbReference>
<keyword evidence="3" id="KW-1185">Reference proteome</keyword>
<organism evidence="2 3">
    <name type="scientific">Bradyrhizobium ontarionense</name>
    <dbReference type="NCBI Taxonomy" id="2898149"/>
    <lineage>
        <taxon>Bacteria</taxon>
        <taxon>Pseudomonadati</taxon>
        <taxon>Pseudomonadota</taxon>
        <taxon>Alphaproteobacteria</taxon>
        <taxon>Hyphomicrobiales</taxon>
        <taxon>Nitrobacteraceae</taxon>
        <taxon>Bradyrhizobium</taxon>
    </lineage>
</organism>
<accession>A0ABY3RBY9</accession>
<dbReference type="GO" id="GO:0016787">
    <property type="term" value="F:hydrolase activity"/>
    <property type="evidence" value="ECO:0007669"/>
    <property type="project" value="UniProtKB-KW"/>
</dbReference>
<evidence type="ECO:0000313" key="3">
    <source>
        <dbReference type="Proteomes" id="UP001431010"/>
    </source>
</evidence>
<dbReference type="Gene3D" id="3.40.50.1820">
    <property type="entry name" value="alpha/beta hydrolase"/>
    <property type="match status" value="1"/>
</dbReference>